<feature type="region of interest" description="Disordered" evidence="1">
    <location>
        <begin position="156"/>
        <end position="189"/>
    </location>
</feature>
<reference evidence="3 4" key="1">
    <citation type="submission" date="2024-02" db="EMBL/GenBank/DDBJ databases">
        <title>A draft genome for the cacao thread blight pathogen Marasmius crinis-equi.</title>
        <authorList>
            <person name="Cohen S.P."/>
            <person name="Baruah I.K."/>
            <person name="Amoako-Attah I."/>
            <person name="Bukari Y."/>
            <person name="Meinhardt L.W."/>
            <person name="Bailey B.A."/>
        </authorList>
    </citation>
    <scope>NUCLEOTIDE SEQUENCE [LARGE SCALE GENOMIC DNA]</scope>
    <source>
        <strain evidence="3 4">GH-76</strain>
    </source>
</reference>
<dbReference type="InterPro" id="IPR046528">
    <property type="entry name" value="DUF6593"/>
</dbReference>
<evidence type="ECO:0000313" key="4">
    <source>
        <dbReference type="Proteomes" id="UP001465976"/>
    </source>
</evidence>
<comment type="caution">
    <text evidence="3">The sequence shown here is derived from an EMBL/GenBank/DDBJ whole genome shotgun (WGS) entry which is preliminary data.</text>
</comment>
<accession>A0ABR3F7E9</accession>
<feature type="compositionally biased region" description="Gly residues" evidence="1">
    <location>
        <begin position="164"/>
        <end position="189"/>
    </location>
</feature>
<feature type="domain" description="DUF6593" evidence="2">
    <location>
        <begin position="8"/>
        <end position="157"/>
    </location>
</feature>
<protein>
    <recommendedName>
        <fullName evidence="2">DUF6593 domain-containing protein</fullName>
    </recommendedName>
</protein>
<gene>
    <name evidence="3" type="ORF">V5O48_010941</name>
</gene>
<organism evidence="3 4">
    <name type="scientific">Marasmius crinis-equi</name>
    <dbReference type="NCBI Taxonomy" id="585013"/>
    <lineage>
        <taxon>Eukaryota</taxon>
        <taxon>Fungi</taxon>
        <taxon>Dikarya</taxon>
        <taxon>Basidiomycota</taxon>
        <taxon>Agaricomycotina</taxon>
        <taxon>Agaricomycetes</taxon>
        <taxon>Agaricomycetidae</taxon>
        <taxon>Agaricales</taxon>
        <taxon>Marasmiineae</taxon>
        <taxon>Marasmiaceae</taxon>
        <taxon>Marasmius</taxon>
    </lineage>
</organism>
<evidence type="ECO:0000313" key="3">
    <source>
        <dbReference type="EMBL" id="KAL0571020.1"/>
    </source>
</evidence>
<name>A0ABR3F7E9_9AGAR</name>
<proteinExistence type="predicted"/>
<evidence type="ECO:0000256" key="1">
    <source>
        <dbReference type="SAM" id="MobiDB-lite"/>
    </source>
</evidence>
<evidence type="ECO:0000259" key="2">
    <source>
        <dbReference type="Pfam" id="PF20236"/>
    </source>
</evidence>
<dbReference type="Proteomes" id="UP001465976">
    <property type="component" value="Unassembled WGS sequence"/>
</dbReference>
<keyword evidence="4" id="KW-1185">Reference proteome</keyword>
<dbReference type="EMBL" id="JBAHYK010000838">
    <property type="protein sequence ID" value="KAL0571020.1"/>
    <property type="molecule type" value="Genomic_DNA"/>
</dbReference>
<sequence>MDLIFSTDSARNTTLSLPSGQPLYDISTPSQAFHTDQTTISKIQSGRKQIAIGRVEMHSLHTDVCQVSGRDMLPKKDGIFRSGLSFTSSNGQKYTWKRKSGTALLSDKSKNIASYERSHSGFLGRGRRPAKLSVAPEGVGILDEIVVTYMYIEQRPRSGDGDGGDGGDGGGSGDGGGGGGGDGGGGGGC</sequence>
<dbReference type="Pfam" id="PF20236">
    <property type="entry name" value="DUF6593"/>
    <property type="match status" value="1"/>
</dbReference>